<dbReference type="Gene3D" id="3.50.50.60">
    <property type="entry name" value="FAD/NAD(P)-binding domain"/>
    <property type="match status" value="1"/>
</dbReference>
<evidence type="ECO:0000313" key="2">
    <source>
        <dbReference type="Proteomes" id="UP000887574"/>
    </source>
</evidence>
<keyword evidence="2" id="KW-1185">Reference proteome</keyword>
<dbReference type="Proteomes" id="UP000887574">
    <property type="component" value="Unplaced"/>
</dbReference>
<name>A0A915DA01_9BILA</name>
<dbReference type="InterPro" id="IPR023753">
    <property type="entry name" value="FAD/NAD-binding_dom"/>
</dbReference>
<evidence type="ECO:0000313" key="3">
    <source>
        <dbReference type="WBParaSite" id="jg1722"/>
    </source>
</evidence>
<protein>
    <submittedName>
        <fullName evidence="3">FAD/NAD(P)-binding domain-containing protein</fullName>
    </submittedName>
</protein>
<proteinExistence type="predicted"/>
<dbReference type="AlphaFoldDB" id="A0A915DA01"/>
<organism evidence="2 3">
    <name type="scientific">Ditylenchus dipsaci</name>
    <dbReference type="NCBI Taxonomy" id="166011"/>
    <lineage>
        <taxon>Eukaryota</taxon>
        <taxon>Metazoa</taxon>
        <taxon>Ecdysozoa</taxon>
        <taxon>Nematoda</taxon>
        <taxon>Chromadorea</taxon>
        <taxon>Rhabditida</taxon>
        <taxon>Tylenchina</taxon>
        <taxon>Tylenchomorpha</taxon>
        <taxon>Sphaerularioidea</taxon>
        <taxon>Anguinidae</taxon>
        <taxon>Anguininae</taxon>
        <taxon>Ditylenchus</taxon>
    </lineage>
</organism>
<feature type="domain" description="FAD/NAD(P)-binding" evidence="1">
    <location>
        <begin position="70"/>
        <end position="248"/>
    </location>
</feature>
<dbReference type="SUPFAM" id="SSF51905">
    <property type="entry name" value="FAD/NAD(P)-binding domain"/>
    <property type="match status" value="1"/>
</dbReference>
<dbReference type="WBParaSite" id="jg1722">
    <property type="protein sequence ID" value="jg1722"/>
    <property type="gene ID" value="jg1722"/>
</dbReference>
<sequence length="322" mass="35815">MVNYLIRKAIRMAAAVHLSNLDHTNEGHNNKRSPWRSNLFCWFGPPDPLQVAHRIAGFSSSEINQRDGDYDVAIVGLGFVGVAAALELAKSKNLKIAVIDGGPKHCVLNVESEAYNNTRDRLLMLSPEIIHILAPNDVDQWAKAKSKCFAECERVESEGSHSNPIVWPTSAVPMRIGDIISLSNPLLNRLRQIVYDQKNVKCFHNTATVDVQMEGRAISYLALKSPQHSWKLKAKHYIIADGSKGVTSTIFNQIGLDISPMPLDMILLETVYDGKGWGHENGTIEFFYGIADRNLILGIEASKRFLDEDTTSSEFSDLVQLT</sequence>
<dbReference type="GO" id="GO:0016491">
    <property type="term" value="F:oxidoreductase activity"/>
    <property type="evidence" value="ECO:0007669"/>
    <property type="project" value="InterPro"/>
</dbReference>
<reference evidence="3" key="1">
    <citation type="submission" date="2022-11" db="UniProtKB">
        <authorList>
            <consortium name="WormBaseParasite"/>
        </authorList>
    </citation>
    <scope>IDENTIFICATION</scope>
</reference>
<dbReference type="Pfam" id="PF07992">
    <property type="entry name" value="Pyr_redox_2"/>
    <property type="match status" value="1"/>
</dbReference>
<evidence type="ECO:0000259" key="1">
    <source>
        <dbReference type="Pfam" id="PF07992"/>
    </source>
</evidence>
<dbReference type="InterPro" id="IPR036188">
    <property type="entry name" value="FAD/NAD-bd_sf"/>
</dbReference>
<accession>A0A915DA01</accession>